<evidence type="ECO:0000313" key="8">
    <source>
        <dbReference type="EMBL" id="PYH90158.1"/>
    </source>
</evidence>
<dbReference type="Pfam" id="PF00172">
    <property type="entry name" value="Zn_clus"/>
    <property type="match status" value="1"/>
</dbReference>
<organism evidence="8 9">
    <name type="scientific">Aspergillus ellipticus CBS 707.79</name>
    <dbReference type="NCBI Taxonomy" id="1448320"/>
    <lineage>
        <taxon>Eukaryota</taxon>
        <taxon>Fungi</taxon>
        <taxon>Dikarya</taxon>
        <taxon>Ascomycota</taxon>
        <taxon>Pezizomycotina</taxon>
        <taxon>Eurotiomycetes</taxon>
        <taxon>Eurotiomycetidae</taxon>
        <taxon>Eurotiales</taxon>
        <taxon>Aspergillaceae</taxon>
        <taxon>Aspergillus</taxon>
        <taxon>Aspergillus subgen. Circumdati</taxon>
    </lineage>
</organism>
<dbReference type="InterPro" id="IPR001138">
    <property type="entry name" value="Zn2Cys6_DnaBD"/>
</dbReference>
<keyword evidence="3" id="KW-0238">DNA-binding</keyword>
<evidence type="ECO:0000259" key="7">
    <source>
        <dbReference type="PROSITE" id="PS50048"/>
    </source>
</evidence>
<dbReference type="SUPFAM" id="SSF57701">
    <property type="entry name" value="Zn2/Cys6 DNA-binding domain"/>
    <property type="match status" value="1"/>
</dbReference>
<feature type="domain" description="Zn(2)-C6 fungal-type" evidence="7">
    <location>
        <begin position="31"/>
        <end position="61"/>
    </location>
</feature>
<reference evidence="8 9" key="1">
    <citation type="submission" date="2018-02" db="EMBL/GenBank/DDBJ databases">
        <title>The genomes of Aspergillus section Nigri reveals drivers in fungal speciation.</title>
        <authorList>
            <consortium name="DOE Joint Genome Institute"/>
            <person name="Vesth T.C."/>
            <person name="Nybo J."/>
            <person name="Theobald S."/>
            <person name="Brandl J."/>
            <person name="Frisvad J.C."/>
            <person name="Nielsen K.F."/>
            <person name="Lyhne E.K."/>
            <person name="Kogle M.E."/>
            <person name="Kuo A."/>
            <person name="Riley R."/>
            <person name="Clum A."/>
            <person name="Nolan M."/>
            <person name="Lipzen A."/>
            <person name="Salamov A."/>
            <person name="Henrissat B."/>
            <person name="Wiebenga A."/>
            <person name="De vries R.P."/>
            <person name="Grigoriev I.V."/>
            <person name="Mortensen U.H."/>
            <person name="Andersen M.R."/>
            <person name="Baker S.E."/>
        </authorList>
    </citation>
    <scope>NUCLEOTIDE SEQUENCE [LARGE SCALE GENOMIC DNA]</scope>
    <source>
        <strain evidence="8 9">CBS 707.79</strain>
    </source>
</reference>
<sequence>MATVSQSHLDPMMHLSTDSDRHPPRKRTRTGCVNCSRRRRKCEEGKPTCTGCKRRGDRCQWRVLGSFREANIKVLEPEHPSMSQTASRVRKQSKFKILNVLPAQSSTKEKKESPPQEERAPSPSSPGSVEPAFSPRSNHCLSPLSHETFHPPEGLEHAPNSSEPQHLFPEEAPNQPYIHSSPEFVVDELAALRNLSGNPGHFHPPGPEAYQSMTSPLFEHSVFSDPTNFTNDVFLPGSAYEALHTALRNRQLWTARPDIPSRGSTPASVSEYGDPNPGDDPWTQMNKQARSSSSWEFDLSPERENLLWQNYLNEICLWLDIFDNHRHFASTFPQMAKSAPHLRYSILALSARQMERKGNAMSQSESLSLYQEAIHLLLPELENKTTPVIASCVILCVLEMLSCNPKEWRRHLDGCAYLIQAAEINGFSGKEEQALFWCFARMDVCGGLISEEETITPIHHWIPRDMSPTEASELFLASNVYTFDTYANYTVFLCAQTLGVLFGVGMQTQIPASWDSNVHRWRRLFHSVEQWYEPRPSQMKPIFSVTAMMTGGGGERPFPMVLYGNGAAISGNQLYHTCALLLLQRRPKTISLPRRPKSVLWHARQICAISASNAHHGCWTNALQPLWLAGKVMSHHSEHAAIIDALTRIERETGWATAWRVDDLKEFWGDEDEADEMEQNMRVDLEANVNLRTPPSIRGSLHSNSNS</sequence>
<dbReference type="Gene3D" id="4.10.240.10">
    <property type="entry name" value="Zn(2)-C6 fungal-type DNA-binding domain"/>
    <property type="match status" value="1"/>
</dbReference>
<keyword evidence="2" id="KW-0805">Transcription regulation</keyword>
<dbReference type="STRING" id="1448320.A0A319DPY9"/>
<dbReference type="CDD" id="cd12148">
    <property type="entry name" value="fungal_TF_MHR"/>
    <property type="match status" value="1"/>
</dbReference>
<feature type="region of interest" description="Disordered" evidence="6">
    <location>
        <begin position="97"/>
        <end position="177"/>
    </location>
</feature>
<dbReference type="GO" id="GO:0000981">
    <property type="term" value="F:DNA-binding transcription factor activity, RNA polymerase II-specific"/>
    <property type="evidence" value="ECO:0007669"/>
    <property type="project" value="InterPro"/>
</dbReference>
<dbReference type="SMART" id="SM00066">
    <property type="entry name" value="GAL4"/>
    <property type="match status" value="1"/>
</dbReference>
<evidence type="ECO:0000256" key="5">
    <source>
        <dbReference type="ARBA" id="ARBA00023242"/>
    </source>
</evidence>
<dbReference type="EMBL" id="KZ825995">
    <property type="protein sequence ID" value="PYH90158.1"/>
    <property type="molecule type" value="Genomic_DNA"/>
</dbReference>
<dbReference type="Proteomes" id="UP000247810">
    <property type="component" value="Unassembled WGS sequence"/>
</dbReference>
<dbReference type="PANTHER" id="PTHR37534:SF4">
    <property type="entry name" value="ZN(II)2CYS6 TRANSCRIPTION FACTOR (EUROFUNG)"/>
    <property type="match status" value="1"/>
</dbReference>
<dbReference type="GO" id="GO:0045944">
    <property type="term" value="P:positive regulation of transcription by RNA polymerase II"/>
    <property type="evidence" value="ECO:0007669"/>
    <property type="project" value="TreeGrafter"/>
</dbReference>
<dbReference type="GO" id="GO:0008270">
    <property type="term" value="F:zinc ion binding"/>
    <property type="evidence" value="ECO:0007669"/>
    <property type="project" value="InterPro"/>
</dbReference>
<accession>A0A319DPY9</accession>
<dbReference type="Pfam" id="PF11951">
    <property type="entry name" value="Fungal_trans_2"/>
    <property type="match status" value="1"/>
</dbReference>
<dbReference type="GO" id="GO:0005634">
    <property type="term" value="C:nucleus"/>
    <property type="evidence" value="ECO:0007669"/>
    <property type="project" value="UniProtKB-SubCell"/>
</dbReference>
<feature type="region of interest" description="Disordered" evidence="6">
    <location>
        <begin position="256"/>
        <end position="281"/>
    </location>
</feature>
<dbReference type="VEuPathDB" id="FungiDB:BO71DRAFT_452958"/>
<evidence type="ECO:0000256" key="6">
    <source>
        <dbReference type="SAM" id="MobiDB-lite"/>
    </source>
</evidence>
<gene>
    <name evidence="8" type="ORF">BO71DRAFT_452958</name>
</gene>
<keyword evidence="5" id="KW-0539">Nucleus</keyword>
<feature type="region of interest" description="Disordered" evidence="6">
    <location>
        <begin position="1"/>
        <end position="32"/>
    </location>
</feature>
<keyword evidence="9" id="KW-1185">Reference proteome</keyword>
<keyword evidence="4" id="KW-0804">Transcription</keyword>
<evidence type="ECO:0000256" key="2">
    <source>
        <dbReference type="ARBA" id="ARBA00023015"/>
    </source>
</evidence>
<dbReference type="CDD" id="cd00067">
    <property type="entry name" value="GAL4"/>
    <property type="match status" value="1"/>
</dbReference>
<dbReference type="GO" id="GO:0000976">
    <property type="term" value="F:transcription cis-regulatory region binding"/>
    <property type="evidence" value="ECO:0007669"/>
    <property type="project" value="TreeGrafter"/>
</dbReference>
<feature type="compositionally biased region" description="Basic and acidic residues" evidence="6">
    <location>
        <begin position="147"/>
        <end position="156"/>
    </location>
</feature>
<dbReference type="InterPro" id="IPR021858">
    <property type="entry name" value="Fun_TF"/>
</dbReference>
<dbReference type="PROSITE" id="PS00463">
    <property type="entry name" value="ZN2_CY6_FUNGAL_1"/>
    <property type="match status" value="1"/>
</dbReference>
<dbReference type="PANTHER" id="PTHR37534">
    <property type="entry name" value="TRANSCRIPTIONAL ACTIVATOR PROTEIN UGA3"/>
    <property type="match status" value="1"/>
</dbReference>
<dbReference type="OrthoDB" id="415590at2759"/>
<proteinExistence type="predicted"/>
<dbReference type="InterPro" id="IPR036864">
    <property type="entry name" value="Zn2-C6_fun-type_DNA-bd_sf"/>
</dbReference>
<evidence type="ECO:0000256" key="3">
    <source>
        <dbReference type="ARBA" id="ARBA00023125"/>
    </source>
</evidence>
<feature type="compositionally biased region" description="Basic and acidic residues" evidence="6">
    <location>
        <begin position="107"/>
        <end position="120"/>
    </location>
</feature>
<evidence type="ECO:0000313" key="9">
    <source>
        <dbReference type="Proteomes" id="UP000247810"/>
    </source>
</evidence>
<comment type="subcellular location">
    <subcellularLocation>
        <location evidence="1">Nucleus</location>
    </subcellularLocation>
</comment>
<name>A0A319DPY9_9EURO</name>
<protein>
    <submittedName>
        <fullName evidence="8">Zn(II)2Cys6 transcription factor</fullName>
    </submittedName>
</protein>
<evidence type="ECO:0000256" key="1">
    <source>
        <dbReference type="ARBA" id="ARBA00004123"/>
    </source>
</evidence>
<dbReference type="AlphaFoldDB" id="A0A319DPY9"/>
<dbReference type="PROSITE" id="PS50048">
    <property type="entry name" value="ZN2_CY6_FUNGAL_2"/>
    <property type="match status" value="1"/>
</dbReference>
<evidence type="ECO:0000256" key="4">
    <source>
        <dbReference type="ARBA" id="ARBA00023163"/>
    </source>
</evidence>